<evidence type="ECO:0008006" key="3">
    <source>
        <dbReference type="Google" id="ProtNLM"/>
    </source>
</evidence>
<dbReference type="EMBL" id="LRBS01000044">
    <property type="protein sequence ID" value="OII77219.1"/>
    <property type="molecule type" value="Genomic_DNA"/>
</dbReference>
<dbReference type="InterPro" id="IPR051888">
    <property type="entry name" value="UPF0148_domain"/>
</dbReference>
<sequence length="134" mass="14471">MSDMSTISGRMGSFLLKGWIMLGDACPLCEEVPLLEDPSNGSRYCMKCSPPVSVDNRQTIQKSNLQHTTKPCNSSESPISFTSIKNDLNTMINGLASIGSITVTDVTLSTVERVQIISDIANALDKLLTVSSRT</sequence>
<dbReference type="AlphaFoldDB" id="A0A1J4MUY2"/>
<proteinExistence type="predicted"/>
<evidence type="ECO:0000313" key="1">
    <source>
        <dbReference type="EMBL" id="OII77219.1"/>
    </source>
</evidence>
<dbReference type="OrthoDB" id="28939at2759"/>
<dbReference type="InterPro" id="IPR009563">
    <property type="entry name" value="SSSCA1"/>
</dbReference>
<dbReference type="Proteomes" id="UP000186804">
    <property type="component" value="Unassembled WGS sequence"/>
</dbReference>
<comment type="caution">
    <text evidence="1">The sequence shown here is derived from an EMBL/GenBank/DDBJ whole genome shotgun (WGS) entry which is preliminary data.</text>
</comment>
<evidence type="ECO:0000313" key="2">
    <source>
        <dbReference type="Proteomes" id="UP000186804"/>
    </source>
</evidence>
<dbReference type="GeneID" id="92366241"/>
<keyword evidence="2" id="KW-1185">Reference proteome</keyword>
<gene>
    <name evidence="1" type="ORF">cand_020570</name>
</gene>
<dbReference type="Pfam" id="PF06677">
    <property type="entry name" value="Auto_anti-p27"/>
    <property type="match status" value="1"/>
</dbReference>
<dbReference type="RefSeq" id="XP_067069065.1">
    <property type="nucleotide sequence ID" value="XM_067212287.1"/>
</dbReference>
<accession>A0A1J4MUY2</accession>
<name>A0A1J4MUY2_9CRYT</name>
<dbReference type="PANTHER" id="PTHR16537:SF1">
    <property type="entry name" value="PROTEIN ZNRD2"/>
    <property type="match status" value="1"/>
</dbReference>
<reference evidence="1 2" key="1">
    <citation type="submission" date="2016-10" db="EMBL/GenBank/DDBJ databases">
        <title>Reductive evolution of mitochondrial metabolism and differential evolution of invasion-related proteins in Cryptosporidium.</title>
        <authorList>
            <person name="Liu S."/>
            <person name="Roellig D.M."/>
            <person name="Guo Y."/>
            <person name="Li N."/>
            <person name="Frace M.A."/>
            <person name="Tang K."/>
            <person name="Zhang L."/>
            <person name="Feng Y."/>
            <person name="Xiao L."/>
        </authorList>
    </citation>
    <scope>NUCLEOTIDE SEQUENCE [LARGE SCALE GENOMIC DNA]</scope>
    <source>
        <strain evidence="1">30847</strain>
    </source>
</reference>
<protein>
    <recommendedName>
        <fullName evidence="3">Sjogrens syndrome scleroderma autoantigen 1 family protein</fullName>
    </recommendedName>
</protein>
<dbReference type="VEuPathDB" id="CryptoDB:cand_020570"/>
<dbReference type="PANTHER" id="PTHR16537">
    <property type="entry name" value="SJOEGREN SYNDROME/SCLERODERMA AUTOANTIGEN 1"/>
    <property type="match status" value="1"/>
</dbReference>
<organism evidence="1 2">
    <name type="scientific">Cryptosporidium andersoni</name>
    <dbReference type="NCBI Taxonomy" id="117008"/>
    <lineage>
        <taxon>Eukaryota</taxon>
        <taxon>Sar</taxon>
        <taxon>Alveolata</taxon>
        <taxon>Apicomplexa</taxon>
        <taxon>Conoidasida</taxon>
        <taxon>Coccidia</taxon>
        <taxon>Eucoccidiorida</taxon>
        <taxon>Eimeriorina</taxon>
        <taxon>Cryptosporidiidae</taxon>
        <taxon>Cryptosporidium</taxon>
    </lineage>
</organism>